<dbReference type="InterPro" id="IPR007050">
    <property type="entry name" value="HTH_bacterioopsin"/>
</dbReference>
<proteinExistence type="predicted"/>
<feature type="domain" description="Bacterioopsin transcriptional activator GAF and HTH associated" evidence="4">
    <location>
        <begin position="5"/>
        <end position="127"/>
    </location>
</feature>
<protein>
    <submittedName>
        <fullName evidence="5">Helix-turn-helix domain-containing protein</fullName>
    </submittedName>
</protein>
<evidence type="ECO:0000313" key="6">
    <source>
        <dbReference type="Proteomes" id="UP001595921"/>
    </source>
</evidence>
<keyword evidence="2" id="KW-0804">Transcription</keyword>
<dbReference type="InterPro" id="IPR031803">
    <property type="entry name" value="BAT_GAF/HTH-assoc"/>
</dbReference>
<dbReference type="Pfam" id="PF04967">
    <property type="entry name" value="HTH_10"/>
    <property type="match status" value="1"/>
</dbReference>
<keyword evidence="6" id="KW-1185">Reference proteome</keyword>
<dbReference type="RefSeq" id="WP_267622037.1">
    <property type="nucleotide sequence ID" value="NZ_JAODIW010000006.1"/>
</dbReference>
<evidence type="ECO:0000259" key="4">
    <source>
        <dbReference type="Pfam" id="PF15915"/>
    </source>
</evidence>
<organism evidence="5 6">
    <name type="scientific">Halobium salinum</name>
    <dbReference type="NCBI Taxonomy" id="1364940"/>
    <lineage>
        <taxon>Archaea</taxon>
        <taxon>Methanobacteriati</taxon>
        <taxon>Methanobacteriota</taxon>
        <taxon>Stenosarchaea group</taxon>
        <taxon>Halobacteria</taxon>
        <taxon>Halobacteriales</taxon>
        <taxon>Haloferacaceae</taxon>
        <taxon>Halobium</taxon>
    </lineage>
</organism>
<reference evidence="5 6" key="1">
    <citation type="journal article" date="2019" name="Int. J. Syst. Evol. Microbiol.">
        <title>The Global Catalogue of Microorganisms (GCM) 10K type strain sequencing project: providing services to taxonomists for standard genome sequencing and annotation.</title>
        <authorList>
            <consortium name="The Broad Institute Genomics Platform"/>
            <consortium name="The Broad Institute Genome Sequencing Center for Infectious Disease"/>
            <person name="Wu L."/>
            <person name="Ma J."/>
        </authorList>
    </citation>
    <scope>NUCLEOTIDE SEQUENCE [LARGE SCALE GENOMIC DNA]</scope>
    <source>
        <strain evidence="5 6">CGMCC 1.12553</strain>
    </source>
</reference>
<evidence type="ECO:0000256" key="2">
    <source>
        <dbReference type="ARBA" id="ARBA00023163"/>
    </source>
</evidence>
<dbReference type="AlphaFoldDB" id="A0ABD5P9R7"/>
<dbReference type="PANTHER" id="PTHR34236">
    <property type="entry name" value="DIMETHYL SULFOXIDE REDUCTASE TRANSCRIPTIONAL ACTIVATOR"/>
    <property type="match status" value="1"/>
</dbReference>
<sequence length="226" mass="24069">MTTIVEFSVDPAALVLPSFGSRPQAEAEIVSLAACDGPLSQLLRCRGPTGPEETVAALDADPTVAEAGSVSDLGDGWLCRVEWDEVGPLVPYLTERMDAAVELAALSGGRWTLRVWFPADDDVSDLLRFETDTGVDAGLEVERVHTTAEGERTPFGLSEAQYDAVRHALQSGYYDIPRRATTGDLAAAFDISQQALSERLRRAHGRLADGAVADAAAGEEGPADER</sequence>
<dbReference type="Proteomes" id="UP001595921">
    <property type="component" value="Unassembled WGS sequence"/>
</dbReference>
<comment type="caution">
    <text evidence="5">The sequence shown here is derived from an EMBL/GenBank/DDBJ whole genome shotgun (WGS) entry which is preliminary data.</text>
</comment>
<dbReference type="PANTHER" id="PTHR34236:SF1">
    <property type="entry name" value="DIMETHYL SULFOXIDE REDUCTASE TRANSCRIPTIONAL ACTIVATOR"/>
    <property type="match status" value="1"/>
</dbReference>
<evidence type="ECO:0000313" key="5">
    <source>
        <dbReference type="EMBL" id="MFC4357656.1"/>
    </source>
</evidence>
<accession>A0ABD5P9R7</accession>
<evidence type="ECO:0000256" key="1">
    <source>
        <dbReference type="ARBA" id="ARBA00023015"/>
    </source>
</evidence>
<dbReference type="EMBL" id="JBHSDS010000003">
    <property type="protein sequence ID" value="MFC4357656.1"/>
    <property type="molecule type" value="Genomic_DNA"/>
</dbReference>
<dbReference type="Pfam" id="PF15915">
    <property type="entry name" value="BAT"/>
    <property type="match status" value="1"/>
</dbReference>
<gene>
    <name evidence="5" type="ORF">ACFO0N_06800</name>
</gene>
<keyword evidence="1" id="KW-0805">Transcription regulation</keyword>
<feature type="domain" description="HTH bat-type" evidence="3">
    <location>
        <begin position="157"/>
        <end position="208"/>
    </location>
</feature>
<evidence type="ECO:0000259" key="3">
    <source>
        <dbReference type="Pfam" id="PF04967"/>
    </source>
</evidence>
<name>A0ABD5P9R7_9EURY</name>